<evidence type="ECO:0000256" key="1">
    <source>
        <dbReference type="ARBA" id="ARBA00009437"/>
    </source>
</evidence>
<dbReference type="RefSeq" id="WP_173163408.1">
    <property type="nucleotide sequence ID" value="NZ_CP053716.1"/>
</dbReference>
<reference evidence="8" key="1">
    <citation type="submission" date="2020-05" db="EMBL/GenBank/DDBJ databases">
        <title>Novel species in genus Nocardioides.</title>
        <authorList>
            <person name="Zhang G."/>
        </authorList>
    </citation>
    <scope>NUCLEOTIDE SEQUENCE [LARGE SCALE GENOMIC DNA]</scope>
    <source>
        <strain evidence="8">zg-1050</strain>
    </source>
</reference>
<dbReference type="GO" id="GO:0003677">
    <property type="term" value="F:DNA binding"/>
    <property type="evidence" value="ECO:0007669"/>
    <property type="project" value="UniProtKB-KW"/>
</dbReference>
<keyword evidence="4" id="KW-0804">Transcription</keyword>
<dbReference type="InterPro" id="IPR036390">
    <property type="entry name" value="WH_DNA-bd_sf"/>
</dbReference>
<dbReference type="Pfam" id="PF00126">
    <property type="entry name" value="HTH_1"/>
    <property type="match status" value="1"/>
</dbReference>
<dbReference type="SUPFAM" id="SSF53850">
    <property type="entry name" value="Periplasmic binding protein-like II"/>
    <property type="match status" value="1"/>
</dbReference>
<protein>
    <submittedName>
        <fullName evidence="7">LysR family transcriptional regulator</fullName>
    </submittedName>
</protein>
<feature type="domain" description="HTH lysR-type" evidence="6">
    <location>
        <begin position="4"/>
        <end position="61"/>
    </location>
</feature>
<sequence>MLYLDMKQTEYFVAAATAGSYAAAARKLFVSPQALSKGVQALERALGVELFVRGPNDITLTPFGRRFRDEAVQALDAIERLQAVAADARVDTHPPCTVGIHALCFRENGGTIDWRHLLDFHNHHRQANWKFMEMRGNSIQRSVNEGSVDFGIAVLSDRIDADLDAVLLRKFPLAAIVAESSPTFEGRRSVNLNDLAQGELVLFSEEDAFNGFYLESARRAHVTLETSALQVRAKSDACAVIGGRRYSIRPFQHAMRTLADTPLAILPIVGDRGAALEMPLHLFWRRGRTLTALEQTFVRMIVSLYGKPGSTPRARKLRAPDLPVHKPGSHDLPARSRGAREAIARERDARAFRACDSA</sequence>
<feature type="compositionally biased region" description="Basic and acidic residues" evidence="5">
    <location>
        <begin position="328"/>
        <end position="339"/>
    </location>
</feature>
<dbReference type="PANTHER" id="PTHR30419">
    <property type="entry name" value="HTH-TYPE TRANSCRIPTIONAL REGULATOR YBHD"/>
    <property type="match status" value="1"/>
</dbReference>
<comment type="similarity">
    <text evidence="1">Belongs to the LysR transcriptional regulatory family.</text>
</comment>
<evidence type="ECO:0000256" key="4">
    <source>
        <dbReference type="ARBA" id="ARBA00023163"/>
    </source>
</evidence>
<keyword evidence="8" id="KW-1185">Reference proteome</keyword>
<dbReference type="AlphaFoldDB" id="A0A6M8J736"/>
<dbReference type="PROSITE" id="PS50931">
    <property type="entry name" value="HTH_LYSR"/>
    <property type="match status" value="1"/>
</dbReference>
<dbReference type="EMBL" id="CP053716">
    <property type="protein sequence ID" value="QKF06752.1"/>
    <property type="molecule type" value="Genomic_DNA"/>
</dbReference>
<dbReference type="CDD" id="cd05466">
    <property type="entry name" value="PBP2_LTTR_substrate"/>
    <property type="match status" value="1"/>
</dbReference>
<dbReference type="Proteomes" id="UP000503297">
    <property type="component" value="Chromosome"/>
</dbReference>
<proteinExistence type="inferred from homology"/>
<evidence type="ECO:0000313" key="7">
    <source>
        <dbReference type="EMBL" id="QKF06752.1"/>
    </source>
</evidence>
<evidence type="ECO:0000256" key="2">
    <source>
        <dbReference type="ARBA" id="ARBA00023015"/>
    </source>
</evidence>
<accession>A0A6M8J736</accession>
<organism evidence="7 8">
    <name type="scientific">Berryella wangjianweii</name>
    <dbReference type="NCBI Taxonomy" id="2734634"/>
    <lineage>
        <taxon>Bacteria</taxon>
        <taxon>Bacillati</taxon>
        <taxon>Actinomycetota</taxon>
        <taxon>Coriobacteriia</taxon>
        <taxon>Eggerthellales</taxon>
        <taxon>Eggerthellaceae</taxon>
        <taxon>Berryella</taxon>
    </lineage>
</organism>
<dbReference type="SUPFAM" id="SSF46785">
    <property type="entry name" value="Winged helix' DNA-binding domain"/>
    <property type="match status" value="1"/>
</dbReference>
<evidence type="ECO:0000256" key="3">
    <source>
        <dbReference type="ARBA" id="ARBA00023125"/>
    </source>
</evidence>
<gene>
    <name evidence="7" type="ORF">HLV38_00420</name>
</gene>
<dbReference type="Gene3D" id="3.40.190.290">
    <property type="match status" value="1"/>
</dbReference>
<dbReference type="Pfam" id="PF03466">
    <property type="entry name" value="LysR_substrate"/>
    <property type="match status" value="1"/>
</dbReference>
<dbReference type="GO" id="GO:0005829">
    <property type="term" value="C:cytosol"/>
    <property type="evidence" value="ECO:0007669"/>
    <property type="project" value="TreeGrafter"/>
</dbReference>
<keyword evidence="2" id="KW-0805">Transcription regulation</keyword>
<dbReference type="InterPro" id="IPR036388">
    <property type="entry name" value="WH-like_DNA-bd_sf"/>
</dbReference>
<name>A0A6M8J736_9ACTN</name>
<feature type="region of interest" description="Disordered" evidence="5">
    <location>
        <begin position="310"/>
        <end position="339"/>
    </location>
</feature>
<dbReference type="Gene3D" id="1.10.10.10">
    <property type="entry name" value="Winged helix-like DNA-binding domain superfamily/Winged helix DNA-binding domain"/>
    <property type="match status" value="1"/>
</dbReference>
<dbReference type="GO" id="GO:0003700">
    <property type="term" value="F:DNA-binding transcription factor activity"/>
    <property type="evidence" value="ECO:0007669"/>
    <property type="project" value="InterPro"/>
</dbReference>
<dbReference type="InterPro" id="IPR000847">
    <property type="entry name" value="LysR_HTH_N"/>
</dbReference>
<keyword evidence="3" id="KW-0238">DNA-binding</keyword>
<dbReference type="KEGG" id="bwa:HLV38_00420"/>
<dbReference type="InterPro" id="IPR050950">
    <property type="entry name" value="HTH-type_LysR_regulators"/>
</dbReference>
<evidence type="ECO:0000259" key="6">
    <source>
        <dbReference type="PROSITE" id="PS50931"/>
    </source>
</evidence>
<dbReference type="InterPro" id="IPR005119">
    <property type="entry name" value="LysR_subst-bd"/>
</dbReference>
<dbReference type="PRINTS" id="PR00039">
    <property type="entry name" value="HTHLYSR"/>
</dbReference>
<evidence type="ECO:0000256" key="5">
    <source>
        <dbReference type="SAM" id="MobiDB-lite"/>
    </source>
</evidence>
<evidence type="ECO:0000313" key="8">
    <source>
        <dbReference type="Proteomes" id="UP000503297"/>
    </source>
</evidence>